<reference evidence="2" key="1">
    <citation type="journal article" date="2019" name="MBio">
        <title>Comparative genomics for the elucidation of multidrug resistance (MDR) in Candida lusitaniae.</title>
        <authorList>
            <person name="Kannan A."/>
            <person name="Asner S.A."/>
            <person name="Trachsel E."/>
            <person name="Kelly S."/>
            <person name="Parker J."/>
            <person name="Sanglard D."/>
        </authorList>
    </citation>
    <scope>NUCLEOTIDE SEQUENCE [LARGE SCALE GENOMIC DNA]</scope>
    <source>
        <strain evidence="2">P1</strain>
    </source>
</reference>
<proteinExistence type="predicted"/>
<keyword evidence="2" id="KW-1185">Reference proteome</keyword>
<evidence type="ECO:0000313" key="2">
    <source>
        <dbReference type="Proteomes" id="UP000326582"/>
    </source>
</evidence>
<evidence type="ECO:0000313" key="1">
    <source>
        <dbReference type="EMBL" id="QFZ28538.1"/>
    </source>
</evidence>
<dbReference type="EMBL" id="CP038487">
    <property type="protein sequence ID" value="QFZ28538.1"/>
    <property type="molecule type" value="Genomic_DNA"/>
</dbReference>
<protein>
    <submittedName>
        <fullName evidence="1">Cytosolic iron-sulfur assembly protein</fullName>
    </submittedName>
</protein>
<name>A0ACD0WN44_CLALS</name>
<dbReference type="Proteomes" id="UP000326582">
    <property type="component" value="Chromosome 4"/>
</dbReference>
<accession>A0ACD0WN44</accession>
<sequence length="416" mass="46730">MCRFLSKYVDYRLSIQSLILLDIIMVELLKSIHAHTDKAWSVNAHQTLPLLATASTDKTSKIFKLSQEQGFPIISSLEDTHKRSIRTASFKPPLSSNESDFVDLPALATGSFDSTISVWGVDEPEELLDDEPDYLESEEAKKARKQREIELIVSPSNEWNLMALIEGHENEVKAVAWNRGGNFLASCSRDKTIWIWETDPETLEEFECISVLSDHEHDIKHIVWHPIINLLASSSYDDTVRLYKQDEDDDEWSCVGILNGHEGTVWCSAFETPQKTEGALEKIRLASASDDLSVRIWVSKSTSSEETGDRGNAIPSSIKHHSSEMQWEIEGVLPQVHKYPVYSVAWSPKSGKIASTGADGQIVVYKEVEGKWEVESIKTAAHGVYEINCVTWCTLTNDREALVTAGDDGYINIWEA</sequence>
<gene>
    <name evidence="1" type="ORF">EJF14_40581</name>
</gene>
<organism evidence="1 2">
    <name type="scientific">Clavispora lusitaniae</name>
    <name type="common">Candida lusitaniae</name>
    <dbReference type="NCBI Taxonomy" id="36911"/>
    <lineage>
        <taxon>Eukaryota</taxon>
        <taxon>Fungi</taxon>
        <taxon>Dikarya</taxon>
        <taxon>Ascomycota</taxon>
        <taxon>Saccharomycotina</taxon>
        <taxon>Pichiomycetes</taxon>
        <taxon>Metschnikowiaceae</taxon>
        <taxon>Clavispora</taxon>
    </lineage>
</organism>